<dbReference type="PATRIC" id="fig|926566.3.peg.2207"/>
<reference evidence="5 6" key="1">
    <citation type="submission" date="2012-06" db="EMBL/GenBank/DDBJ databases">
        <title>Complete genome of Terriglobus roseus DSM 18391.</title>
        <authorList>
            <consortium name="US DOE Joint Genome Institute (JGI-PGF)"/>
            <person name="Lucas S."/>
            <person name="Copeland A."/>
            <person name="Lapidus A."/>
            <person name="Glavina del Rio T."/>
            <person name="Dalin E."/>
            <person name="Tice H."/>
            <person name="Bruce D."/>
            <person name="Goodwin L."/>
            <person name="Pitluck S."/>
            <person name="Peters L."/>
            <person name="Mikhailova N."/>
            <person name="Munk A.C.C."/>
            <person name="Kyrpides N."/>
            <person name="Mavromatis K."/>
            <person name="Ivanova N."/>
            <person name="Brettin T."/>
            <person name="Detter J.C."/>
            <person name="Han C."/>
            <person name="Larimer F."/>
            <person name="Land M."/>
            <person name="Hauser L."/>
            <person name="Markowitz V."/>
            <person name="Cheng J.-F."/>
            <person name="Hugenholtz P."/>
            <person name="Woyke T."/>
            <person name="Wu D."/>
            <person name="Brambilla E."/>
            <person name="Klenk H.-P."/>
            <person name="Eisen J.A."/>
        </authorList>
    </citation>
    <scope>NUCLEOTIDE SEQUENCE [LARGE SCALE GENOMIC DNA]</scope>
    <source>
        <strain evidence="5">DSM 18391</strain>
        <strain evidence="6">DSM 18391 / NRRL B-41598 / KBS 63</strain>
    </source>
</reference>
<dbReference type="PANTHER" id="PTHR32268:SF15">
    <property type="entry name" value="HOMOSERINE ACETYLTRANSFERASE FAMILY PROTEIN (AFU_ORTHOLOGUE AFUA_1G15350)"/>
    <property type="match status" value="1"/>
</dbReference>
<keyword evidence="5" id="KW-0808">Transferase</keyword>
<dbReference type="RefSeq" id="WP_014786072.1">
    <property type="nucleotide sequence ID" value="NC_018014.1"/>
</dbReference>
<feature type="active site" evidence="1">
    <location>
        <position position="321"/>
    </location>
</feature>
<dbReference type="InterPro" id="IPR000073">
    <property type="entry name" value="AB_hydrolase_1"/>
</dbReference>
<dbReference type="EMBL" id="CP003379">
    <property type="protein sequence ID" value="AFL88503.1"/>
    <property type="molecule type" value="Genomic_DNA"/>
</dbReference>
<dbReference type="SUPFAM" id="SSF53474">
    <property type="entry name" value="alpha/beta-Hydrolases"/>
    <property type="match status" value="1"/>
</dbReference>
<feature type="active site" evidence="1">
    <location>
        <position position="350"/>
    </location>
</feature>
<feature type="signal peptide" evidence="2">
    <location>
        <begin position="1"/>
        <end position="16"/>
    </location>
</feature>
<keyword evidence="2" id="KW-0732">Signal</keyword>
<evidence type="ECO:0000313" key="4">
    <source>
        <dbReference type="EMBL" id="AFL88503.1"/>
    </source>
</evidence>
<protein>
    <submittedName>
        <fullName evidence="5">Homoserine acetyltransferase</fullName>
    </submittedName>
</protein>
<dbReference type="Gene3D" id="3.40.50.1820">
    <property type="entry name" value="alpha/beta hydrolase"/>
    <property type="match status" value="1"/>
</dbReference>
<evidence type="ECO:0000313" key="5">
    <source>
        <dbReference type="EMBL" id="AFL88843.1"/>
    </source>
</evidence>
<evidence type="ECO:0000256" key="2">
    <source>
        <dbReference type="SAM" id="SignalP"/>
    </source>
</evidence>
<dbReference type="PIRSF" id="PIRSF000443">
    <property type="entry name" value="Homoser_Ac_trans"/>
    <property type="match status" value="1"/>
</dbReference>
<dbReference type="EMBL" id="CP003379">
    <property type="protein sequence ID" value="AFL88843.1"/>
    <property type="molecule type" value="Genomic_DNA"/>
</dbReference>
<dbReference type="Pfam" id="PF00561">
    <property type="entry name" value="Abhydrolase_1"/>
    <property type="match status" value="1"/>
</dbReference>
<dbReference type="InterPro" id="IPR029058">
    <property type="entry name" value="AB_hydrolase_fold"/>
</dbReference>
<accession>I3ZHX5</accession>
<evidence type="ECO:0000256" key="1">
    <source>
        <dbReference type="PIRSR" id="PIRSR000443-1"/>
    </source>
</evidence>
<dbReference type="KEGG" id="trs:Terro_2603"/>
<evidence type="ECO:0000313" key="6">
    <source>
        <dbReference type="Proteomes" id="UP000006056"/>
    </source>
</evidence>
<feature type="active site" description="Nucleophile" evidence="1">
    <location>
        <position position="160"/>
    </location>
</feature>
<dbReference type="STRING" id="926566.Terro_2239"/>
<sequence>MRRLLILLTLSSNLIAVCQSPVKTVAQTPERHEFVLHNFKTESGVVLPEAHIVYGTTGTLNADHSNAVLLPSHYMANLTGYQFLVKSPDYPKGALDPSKLFLITSELFGNGRSSSPSNTPPPFDGPRFPVMTIRDNVNAVHQMLIEQLHIQHLRAVIGFSMGAQQAFQWAVSYPTFMDRAVATSGTAKTYGHGIVRLEGQIAALTADPAFMNGEYKTEPEKGLEAFGMVWAGWLYSQEWWRKELWRTTAAPGTTFEQYMFSFRKRFSADANNYILQARTWESNNVGNTTLAEGKPTNFNGDVEQALRSIEVPFLYMPSATDLYFPLEDARYEAAFIPHVTLTPIPSLWGHPAGAGASPADRTFLNEQITAFLNH</sequence>
<organism evidence="5 6">
    <name type="scientific">Terriglobus roseus (strain DSM 18391 / NRRL B-41598 / KBS 63)</name>
    <dbReference type="NCBI Taxonomy" id="926566"/>
    <lineage>
        <taxon>Bacteria</taxon>
        <taxon>Pseudomonadati</taxon>
        <taxon>Acidobacteriota</taxon>
        <taxon>Terriglobia</taxon>
        <taxon>Terriglobales</taxon>
        <taxon>Acidobacteriaceae</taxon>
        <taxon>Terriglobus</taxon>
    </lineage>
</organism>
<dbReference type="GO" id="GO:0016747">
    <property type="term" value="F:acyltransferase activity, transferring groups other than amino-acyl groups"/>
    <property type="evidence" value="ECO:0007669"/>
    <property type="project" value="InterPro"/>
</dbReference>
<evidence type="ECO:0000259" key="3">
    <source>
        <dbReference type="Pfam" id="PF00561"/>
    </source>
</evidence>
<dbReference type="KEGG" id="trs:Terro_2239"/>
<dbReference type="PANTHER" id="PTHR32268">
    <property type="entry name" value="HOMOSERINE O-ACETYLTRANSFERASE"/>
    <property type="match status" value="1"/>
</dbReference>
<proteinExistence type="predicted"/>
<dbReference type="InterPro" id="IPR008220">
    <property type="entry name" value="HAT_MetX-like"/>
</dbReference>
<dbReference type="HOGENOM" id="CLU_028760_2_0_0"/>
<dbReference type="eggNOG" id="COG2021">
    <property type="taxonomic scope" value="Bacteria"/>
</dbReference>
<dbReference type="AlphaFoldDB" id="I3ZHX5"/>
<keyword evidence="6" id="KW-1185">Reference proteome</keyword>
<dbReference type="OrthoDB" id="9800754at2"/>
<feature type="domain" description="AB hydrolase-1" evidence="3">
    <location>
        <begin position="97"/>
        <end position="341"/>
    </location>
</feature>
<dbReference type="Proteomes" id="UP000006056">
    <property type="component" value="Chromosome"/>
</dbReference>
<feature type="chain" id="PRO_5007673798" evidence="2">
    <location>
        <begin position="17"/>
        <end position="374"/>
    </location>
</feature>
<gene>
    <name evidence="4" type="ordered locus">Terro_2239</name>
    <name evidence="5" type="ordered locus">Terro_2603</name>
</gene>
<name>I3ZHX5_TERRK</name>